<evidence type="ECO:0000256" key="1">
    <source>
        <dbReference type="SAM" id="MobiDB-lite"/>
    </source>
</evidence>
<proteinExistence type="predicted"/>
<dbReference type="Proteomes" id="UP000015106">
    <property type="component" value="Chromosome 1"/>
</dbReference>
<feature type="region of interest" description="Disordered" evidence="1">
    <location>
        <begin position="36"/>
        <end position="65"/>
    </location>
</feature>
<reference evidence="2" key="3">
    <citation type="submission" date="2022-06" db="UniProtKB">
        <authorList>
            <consortium name="EnsemblPlants"/>
        </authorList>
    </citation>
    <scope>IDENTIFICATION</scope>
</reference>
<reference evidence="3" key="1">
    <citation type="journal article" date="2013" name="Nature">
        <title>Draft genome of the wheat A-genome progenitor Triticum urartu.</title>
        <authorList>
            <person name="Ling H.Q."/>
            <person name="Zhao S."/>
            <person name="Liu D."/>
            <person name="Wang J."/>
            <person name="Sun H."/>
            <person name="Zhang C."/>
            <person name="Fan H."/>
            <person name="Li D."/>
            <person name="Dong L."/>
            <person name="Tao Y."/>
            <person name="Gao C."/>
            <person name="Wu H."/>
            <person name="Li Y."/>
            <person name="Cui Y."/>
            <person name="Guo X."/>
            <person name="Zheng S."/>
            <person name="Wang B."/>
            <person name="Yu K."/>
            <person name="Liang Q."/>
            <person name="Yang W."/>
            <person name="Lou X."/>
            <person name="Chen J."/>
            <person name="Feng M."/>
            <person name="Jian J."/>
            <person name="Zhang X."/>
            <person name="Luo G."/>
            <person name="Jiang Y."/>
            <person name="Liu J."/>
            <person name="Wang Z."/>
            <person name="Sha Y."/>
            <person name="Zhang B."/>
            <person name="Wu H."/>
            <person name="Tang D."/>
            <person name="Shen Q."/>
            <person name="Xue P."/>
            <person name="Zou S."/>
            <person name="Wang X."/>
            <person name="Liu X."/>
            <person name="Wang F."/>
            <person name="Yang Y."/>
            <person name="An X."/>
            <person name="Dong Z."/>
            <person name="Zhang K."/>
            <person name="Zhang X."/>
            <person name="Luo M.C."/>
            <person name="Dvorak J."/>
            <person name="Tong Y."/>
            <person name="Wang J."/>
            <person name="Yang H."/>
            <person name="Li Z."/>
            <person name="Wang D."/>
            <person name="Zhang A."/>
            <person name="Wang J."/>
        </authorList>
    </citation>
    <scope>NUCLEOTIDE SEQUENCE</scope>
    <source>
        <strain evidence="3">cv. G1812</strain>
    </source>
</reference>
<protein>
    <submittedName>
        <fullName evidence="2">Uncharacterized protein</fullName>
    </submittedName>
</protein>
<dbReference type="GeneID" id="125506576"/>
<evidence type="ECO:0000313" key="3">
    <source>
        <dbReference type="Proteomes" id="UP000015106"/>
    </source>
</evidence>
<accession>A0A8R7P3F7</accession>
<dbReference type="KEGG" id="tua:125506576"/>
<organism evidence="2 3">
    <name type="scientific">Triticum urartu</name>
    <name type="common">Red wild einkorn</name>
    <name type="synonym">Crithodium urartu</name>
    <dbReference type="NCBI Taxonomy" id="4572"/>
    <lineage>
        <taxon>Eukaryota</taxon>
        <taxon>Viridiplantae</taxon>
        <taxon>Streptophyta</taxon>
        <taxon>Embryophyta</taxon>
        <taxon>Tracheophyta</taxon>
        <taxon>Spermatophyta</taxon>
        <taxon>Magnoliopsida</taxon>
        <taxon>Liliopsida</taxon>
        <taxon>Poales</taxon>
        <taxon>Poaceae</taxon>
        <taxon>BOP clade</taxon>
        <taxon>Pooideae</taxon>
        <taxon>Triticodae</taxon>
        <taxon>Triticeae</taxon>
        <taxon>Triticinae</taxon>
        <taxon>Triticum</taxon>
    </lineage>
</organism>
<reference evidence="2" key="2">
    <citation type="submission" date="2018-03" db="EMBL/GenBank/DDBJ databases">
        <title>The Triticum urartu genome reveals the dynamic nature of wheat genome evolution.</title>
        <authorList>
            <person name="Ling H."/>
            <person name="Ma B."/>
            <person name="Shi X."/>
            <person name="Liu H."/>
            <person name="Dong L."/>
            <person name="Sun H."/>
            <person name="Cao Y."/>
            <person name="Gao Q."/>
            <person name="Zheng S."/>
            <person name="Li Y."/>
            <person name="Yu Y."/>
            <person name="Du H."/>
            <person name="Qi M."/>
            <person name="Li Y."/>
            <person name="Yu H."/>
            <person name="Cui Y."/>
            <person name="Wang N."/>
            <person name="Chen C."/>
            <person name="Wu H."/>
            <person name="Zhao Y."/>
            <person name="Zhang J."/>
            <person name="Li Y."/>
            <person name="Zhou W."/>
            <person name="Zhang B."/>
            <person name="Hu W."/>
            <person name="Eijk M."/>
            <person name="Tang J."/>
            <person name="Witsenboer H."/>
            <person name="Zhao S."/>
            <person name="Li Z."/>
            <person name="Zhang A."/>
            <person name="Wang D."/>
            <person name="Liang C."/>
        </authorList>
    </citation>
    <scope>NUCLEOTIDE SEQUENCE [LARGE SCALE GENOMIC DNA]</scope>
    <source>
        <strain evidence="2">cv. G1812</strain>
    </source>
</reference>
<sequence length="167" mass="16909">MAKDAQVRGAAPMVAASSTGISVGWGCRRGAARGSGLRRAGCGAPRRRTQGLIDPGAGAQSGPVPAGSAAVLISGEVAGDSRADGGARPREELISREVLLASVAGGLRRGGGGPASWRLFEGEEADGDDNFEAGGGTVSAFNGRGERRGLQRGRRWLYPLPGITQVS</sequence>
<gene>
    <name evidence="2" type="primary">LOC125506576</name>
</gene>
<dbReference type="EnsemblPlants" id="TuG1812G0100001793.01.T01">
    <property type="protein sequence ID" value="TuG1812G0100001793.01.T01"/>
    <property type="gene ID" value="TuG1812G0100001793.01"/>
</dbReference>
<evidence type="ECO:0000313" key="2">
    <source>
        <dbReference type="EnsemblPlants" id="TuG1812G0100001793.01.T01"/>
    </source>
</evidence>
<keyword evidence="3" id="KW-1185">Reference proteome</keyword>
<dbReference type="AlphaFoldDB" id="A0A8R7P3F7"/>
<feature type="region of interest" description="Disordered" evidence="1">
    <location>
        <begin position="125"/>
        <end position="145"/>
    </location>
</feature>
<dbReference type="Gramene" id="TuG1812G0100001793.01.T01">
    <property type="protein sequence ID" value="TuG1812G0100001793.01.T01"/>
    <property type="gene ID" value="TuG1812G0100001793.01"/>
</dbReference>
<dbReference type="RefSeq" id="XP_048527324.1">
    <property type="nucleotide sequence ID" value="XM_048671367.1"/>
</dbReference>
<name>A0A8R7P3F7_TRIUA</name>